<keyword evidence="3" id="KW-0378">Hydrolase</keyword>
<reference evidence="3" key="1">
    <citation type="submission" date="2020-04" db="EMBL/GenBank/DDBJ databases">
        <title>Deep metagenomics examines the oral microbiome during advanced dental caries in children, revealing novel taxa and co-occurrences with host molecules.</title>
        <authorList>
            <person name="Baker J.L."/>
            <person name="Morton J.T."/>
            <person name="Dinis M."/>
            <person name="Alvarez R."/>
            <person name="Tran N.C."/>
            <person name="Knight R."/>
            <person name="Edlund A."/>
        </authorList>
    </citation>
    <scope>NUCLEOTIDE SEQUENCE</scope>
    <source>
        <strain evidence="3">JCVI_30_bin.13</strain>
    </source>
</reference>
<dbReference type="Pfam" id="PF13392">
    <property type="entry name" value="HNH_3"/>
    <property type="match status" value="1"/>
</dbReference>
<evidence type="ECO:0000313" key="3">
    <source>
        <dbReference type="EMBL" id="MBF0965657.1"/>
    </source>
</evidence>
<dbReference type="EMBL" id="JABZGF010000003">
    <property type="protein sequence ID" value="MBF0965657.1"/>
    <property type="molecule type" value="Genomic_DNA"/>
</dbReference>
<gene>
    <name evidence="3" type="ORF">HXK09_00520</name>
</gene>
<dbReference type="Proteomes" id="UP000759246">
    <property type="component" value="Unassembled WGS sequence"/>
</dbReference>
<dbReference type="GO" id="GO:0004519">
    <property type="term" value="F:endonuclease activity"/>
    <property type="evidence" value="ECO:0007669"/>
    <property type="project" value="UniProtKB-KW"/>
</dbReference>
<feature type="compositionally biased region" description="Basic and acidic residues" evidence="1">
    <location>
        <begin position="284"/>
        <end position="294"/>
    </location>
</feature>
<evidence type="ECO:0000256" key="1">
    <source>
        <dbReference type="SAM" id="MobiDB-lite"/>
    </source>
</evidence>
<comment type="caution">
    <text evidence="3">The sequence shown here is derived from an EMBL/GenBank/DDBJ whole genome shotgun (WGS) entry which is preliminary data.</text>
</comment>
<feature type="region of interest" description="Disordered" evidence="1">
    <location>
        <begin position="264"/>
        <end position="294"/>
    </location>
</feature>
<keyword evidence="3" id="KW-0540">Nuclease</keyword>
<proteinExistence type="predicted"/>
<evidence type="ECO:0000259" key="2">
    <source>
        <dbReference type="Pfam" id="PF13392"/>
    </source>
</evidence>
<evidence type="ECO:0000313" key="4">
    <source>
        <dbReference type="Proteomes" id="UP000759246"/>
    </source>
</evidence>
<dbReference type="InterPro" id="IPR003615">
    <property type="entry name" value="HNH_nuc"/>
</dbReference>
<protein>
    <submittedName>
        <fullName evidence="3">HNH endonuclease</fullName>
    </submittedName>
</protein>
<dbReference type="Gene3D" id="3.90.75.20">
    <property type="match status" value="1"/>
</dbReference>
<name>A0A929RMJ0_9ACTO</name>
<sequence>MSRRYPPEVHDFIREHVEGLTCAELARLTNEKVGTDFDEVRMHSYKCNHHLKSGTKAGKPKGWSPVYPEDMADYMRSIARGRNCYEIAKLINEHYGKEIIDATRVRAYRKNHGITSELDCRFKKGHEPVNKGLKQTDYMSPEAIERTKATRFKPQQKPHNLLQVGAVVKNAGGYLLRKKQMEGTQWERWEFLHRATWEEHKGPIPEGMMVSFKDGSKENVDIDNLMLISNAENLELHRSGLRFEDPDLTETGLNVVKLKIKARGRRNERRRLQRPNGGAGAGQGRERREGEGKA</sequence>
<dbReference type="AlphaFoldDB" id="A0A929RMJ0"/>
<organism evidence="3 4">
    <name type="scientific">Actinomyces bouchesdurhonensis</name>
    <dbReference type="NCBI Taxonomy" id="1852361"/>
    <lineage>
        <taxon>Bacteria</taxon>
        <taxon>Bacillati</taxon>
        <taxon>Actinomycetota</taxon>
        <taxon>Actinomycetes</taxon>
        <taxon>Actinomycetales</taxon>
        <taxon>Actinomycetaceae</taxon>
        <taxon>Actinomyces</taxon>
    </lineage>
</organism>
<feature type="compositionally biased region" description="Basic residues" evidence="1">
    <location>
        <begin position="264"/>
        <end position="273"/>
    </location>
</feature>
<accession>A0A929RMJ0</accession>
<dbReference type="InterPro" id="IPR044925">
    <property type="entry name" value="His-Me_finger_sf"/>
</dbReference>
<keyword evidence="3" id="KW-0255">Endonuclease</keyword>
<feature type="domain" description="HNH nuclease" evidence="2">
    <location>
        <begin position="191"/>
        <end position="233"/>
    </location>
</feature>
<dbReference type="SUPFAM" id="SSF54060">
    <property type="entry name" value="His-Me finger endonucleases"/>
    <property type="match status" value="1"/>
</dbReference>